<organism evidence="7 8">
    <name type="scientific">Sphingomonas lenta</name>
    <dbReference type="NCBI Taxonomy" id="1141887"/>
    <lineage>
        <taxon>Bacteria</taxon>
        <taxon>Pseudomonadati</taxon>
        <taxon>Pseudomonadota</taxon>
        <taxon>Alphaproteobacteria</taxon>
        <taxon>Sphingomonadales</taxon>
        <taxon>Sphingomonadaceae</taxon>
        <taxon>Sphingomonas</taxon>
    </lineage>
</organism>
<dbReference type="RefSeq" id="WP_095999017.1">
    <property type="nucleotide sequence ID" value="NZ_NSLI01000004.1"/>
</dbReference>
<dbReference type="InterPro" id="IPR043146">
    <property type="entry name" value="Penicillin_amidase_N_B-knob"/>
</dbReference>
<dbReference type="InterPro" id="IPR002692">
    <property type="entry name" value="S45"/>
</dbReference>
<dbReference type="Gene3D" id="2.30.120.10">
    <property type="match status" value="1"/>
</dbReference>
<sequence length="697" mass="77223">MIRRLAWGLAALLVVVALALAVWEPLAATRAAPPPVRAYDAVIARDRFGVPHIFGRTDADVAYGVAYAHAEDDFSTLQEVLAMTRGRLGAITGKDGAAVDYAAHLLGARDTVRRDYPKLPADVRALLDGYASGLNRYAERHAREIRLPRLFPVNGEDVAAGFVVRLPFFFGLDALLGALAGDEPIPAERPQGQDGAPVGQAVSENGSNAFAVAPRRSADGWTRLVSNSHQPWRGGVAWYELVVHSGEGWNFAGATFPGSPYPFLGHNEFLGWTNTVNRPDLIDVYRLATQGDAYRYDGRMRPLEKRRVWLPVKLFGPFTLPVPRTIYRAVQGPVMRGDKGDFAIRYAGADQLRMLEQYYRINRARSWDEWNRAMAINGVAATNFIYADRTGRIAMVYNAMFPRRKAGFDYGKVLPGDTSRAFEPGHLGWAAVPKNVDPPSGFLQNANNSPYLAAGRGSELLPQPPLLGVETDATNRGTRAVELLEADRSISQSDIERIKYDTGVSQRSWAARWFDRVLRAPGNDDAKPVLARWDWNFDGRGPADALAALVLREGNKWHYRRRAPTDPAEALKVSADYLGKHFGRLDPPLGEVLRLRQGGVDLPLDGGPDVLRAMALWDEADDGRLAVRHGDSFLMFMAWDREGRVRSRSIQPFGAATTRPDSPHYADQASLFAAKRTKPVLFHPRMLRGNVERVYRP</sequence>
<dbReference type="EMBL" id="NSLI01000004">
    <property type="protein sequence ID" value="PAX07192.1"/>
    <property type="molecule type" value="Genomic_DNA"/>
</dbReference>
<feature type="binding site" evidence="6">
    <location>
        <position position="283"/>
    </location>
    <ligand>
        <name>Ca(2+)</name>
        <dbReference type="ChEBI" id="CHEBI:29108"/>
    </ligand>
</feature>
<feature type="active site" description="Nucleophile" evidence="5">
    <location>
        <position position="207"/>
    </location>
</feature>
<evidence type="ECO:0000256" key="5">
    <source>
        <dbReference type="PIRSR" id="PIRSR001227-1"/>
    </source>
</evidence>
<feature type="binding site" evidence="6">
    <location>
        <position position="280"/>
    </location>
    <ligand>
        <name>Ca(2+)</name>
        <dbReference type="ChEBI" id="CHEBI:29108"/>
    </ligand>
</feature>
<dbReference type="Gene3D" id="1.10.439.10">
    <property type="entry name" value="Penicillin Amidohydrolase, domain 1"/>
    <property type="match status" value="1"/>
</dbReference>
<dbReference type="InterPro" id="IPR023343">
    <property type="entry name" value="Penicillin_amidase_dom1"/>
</dbReference>
<dbReference type="SUPFAM" id="SSF56235">
    <property type="entry name" value="N-terminal nucleophile aminohydrolases (Ntn hydrolases)"/>
    <property type="match status" value="1"/>
</dbReference>
<evidence type="ECO:0000256" key="3">
    <source>
        <dbReference type="ARBA" id="ARBA00022801"/>
    </source>
</evidence>
<dbReference type="GO" id="GO:0016811">
    <property type="term" value="F:hydrolase activity, acting on carbon-nitrogen (but not peptide) bonds, in linear amides"/>
    <property type="evidence" value="ECO:0007669"/>
    <property type="project" value="InterPro"/>
</dbReference>
<dbReference type="Gene3D" id="3.60.20.10">
    <property type="entry name" value="Glutamine Phosphoribosylpyrophosphate, subunit 1, domain 1"/>
    <property type="match status" value="1"/>
</dbReference>
<evidence type="ECO:0000256" key="4">
    <source>
        <dbReference type="ARBA" id="ARBA00023145"/>
    </source>
</evidence>
<dbReference type="Gene3D" id="1.10.1400.10">
    <property type="match status" value="1"/>
</dbReference>
<evidence type="ECO:0000313" key="7">
    <source>
        <dbReference type="EMBL" id="PAX07192.1"/>
    </source>
</evidence>
<dbReference type="OrthoDB" id="9760084at2"/>
<dbReference type="AlphaFoldDB" id="A0A2A2SDD3"/>
<reference evidence="8" key="1">
    <citation type="submission" date="2017-09" db="EMBL/GenBank/DDBJ databases">
        <authorList>
            <person name="Feng G."/>
            <person name="Zhu H."/>
        </authorList>
    </citation>
    <scope>NUCLEOTIDE SEQUENCE [LARGE SCALE GENOMIC DNA]</scope>
    <source>
        <strain evidence="8">1PNM-20</strain>
    </source>
</reference>
<keyword evidence="8" id="KW-1185">Reference proteome</keyword>
<keyword evidence="3" id="KW-0378">Hydrolase</keyword>
<dbReference type="InterPro" id="IPR043147">
    <property type="entry name" value="Penicillin_amidase_A-knob"/>
</dbReference>
<dbReference type="Proteomes" id="UP000218151">
    <property type="component" value="Unassembled WGS sequence"/>
</dbReference>
<keyword evidence="6" id="KW-0106">Calcium</keyword>
<proteinExistence type="inferred from homology"/>
<dbReference type="GO" id="GO:0017000">
    <property type="term" value="P:antibiotic biosynthetic process"/>
    <property type="evidence" value="ECO:0007669"/>
    <property type="project" value="InterPro"/>
</dbReference>
<keyword evidence="6" id="KW-0479">Metal-binding</keyword>
<dbReference type="PANTHER" id="PTHR34218">
    <property type="entry name" value="PEPTIDASE S45 PENICILLIN AMIDASE"/>
    <property type="match status" value="1"/>
</dbReference>
<evidence type="ECO:0000256" key="6">
    <source>
        <dbReference type="PIRSR" id="PIRSR001227-2"/>
    </source>
</evidence>
<name>A0A2A2SDD3_9SPHN</name>
<gene>
    <name evidence="7" type="ORF">CKY28_14240</name>
</gene>
<keyword evidence="2" id="KW-0732">Signal</keyword>
<evidence type="ECO:0000313" key="8">
    <source>
        <dbReference type="Proteomes" id="UP000218151"/>
    </source>
</evidence>
<protein>
    <submittedName>
        <fullName evidence="7">Acylase</fullName>
    </submittedName>
</protein>
<accession>A0A2A2SDD3</accession>
<keyword evidence="4" id="KW-0865">Zymogen</keyword>
<comment type="cofactor">
    <cofactor evidence="6">
        <name>Ca(2+)</name>
        <dbReference type="ChEBI" id="CHEBI:29108"/>
    </cofactor>
    <text evidence="6">Binds 1 Ca(2+) ion per dimer.</text>
</comment>
<dbReference type="PIRSF" id="PIRSF001227">
    <property type="entry name" value="Pen_acylase"/>
    <property type="match status" value="1"/>
</dbReference>
<comment type="similarity">
    <text evidence="1">Belongs to the peptidase S45 family.</text>
</comment>
<dbReference type="Pfam" id="PF01804">
    <property type="entry name" value="Penicil_amidase"/>
    <property type="match status" value="1"/>
</dbReference>
<evidence type="ECO:0000256" key="2">
    <source>
        <dbReference type="ARBA" id="ARBA00022729"/>
    </source>
</evidence>
<dbReference type="GO" id="GO:0046872">
    <property type="term" value="F:metal ion binding"/>
    <property type="evidence" value="ECO:0007669"/>
    <property type="project" value="UniProtKB-KW"/>
</dbReference>
<evidence type="ECO:0000256" key="1">
    <source>
        <dbReference type="ARBA" id="ARBA00006586"/>
    </source>
</evidence>
<dbReference type="PANTHER" id="PTHR34218:SF3">
    <property type="entry name" value="ACYL-HOMOSERINE LACTONE ACYLASE PVDQ"/>
    <property type="match status" value="1"/>
</dbReference>
<dbReference type="InterPro" id="IPR029055">
    <property type="entry name" value="Ntn_hydrolases_N"/>
</dbReference>
<dbReference type="InterPro" id="IPR014395">
    <property type="entry name" value="Pen/GL7ACA/AHL_acylase"/>
</dbReference>
<comment type="caution">
    <text evidence="7">The sequence shown here is derived from an EMBL/GenBank/DDBJ whole genome shotgun (WGS) entry which is preliminary data.</text>
</comment>